<comment type="caution">
    <text evidence="2">The sequence shown here is derived from an EMBL/GenBank/DDBJ whole genome shotgun (WGS) entry which is preliminary data.</text>
</comment>
<organism evidence="2 3">
    <name type="scientific">Periconia digitata</name>
    <dbReference type="NCBI Taxonomy" id="1303443"/>
    <lineage>
        <taxon>Eukaryota</taxon>
        <taxon>Fungi</taxon>
        <taxon>Dikarya</taxon>
        <taxon>Ascomycota</taxon>
        <taxon>Pezizomycotina</taxon>
        <taxon>Dothideomycetes</taxon>
        <taxon>Pleosporomycetidae</taxon>
        <taxon>Pleosporales</taxon>
        <taxon>Massarineae</taxon>
        <taxon>Periconiaceae</taxon>
        <taxon>Periconia</taxon>
    </lineage>
</organism>
<reference evidence="2" key="1">
    <citation type="submission" date="2023-01" db="EMBL/GenBank/DDBJ databases">
        <authorList>
            <person name="Van Ghelder C."/>
            <person name="Rancurel C."/>
        </authorList>
    </citation>
    <scope>NUCLEOTIDE SEQUENCE</scope>
    <source>
        <strain evidence="2">CNCM I-4278</strain>
    </source>
</reference>
<feature type="signal peptide" evidence="1">
    <location>
        <begin position="1"/>
        <end position="17"/>
    </location>
</feature>
<evidence type="ECO:0000256" key="1">
    <source>
        <dbReference type="SAM" id="SignalP"/>
    </source>
</evidence>
<dbReference type="Proteomes" id="UP001152607">
    <property type="component" value="Unassembled WGS sequence"/>
</dbReference>
<dbReference type="OrthoDB" id="3938173at2759"/>
<dbReference type="EMBL" id="CAOQHR010000003">
    <property type="protein sequence ID" value="CAI6332297.1"/>
    <property type="molecule type" value="Genomic_DNA"/>
</dbReference>
<sequence>MKFTPFISLLFASIAIAAPLGLPGAIAAREGSIDNDDYIVYPDVDRDEDVVYAYHAINDK</sequence>
<gene>
    <name evidence="2" type="ORF">PDIGIT_LOCUS5330</name>
</gene>
<name>A0A9W4UDG9_9PLEO</name>
<feature type="chain" id="PRO_5040938113" evidence="1">
    <location>
        <begin position="18"/>
        <end position="60"/>
    </location>
</feature>
<accession>A0A9W4UDG9</accession>
<keyword evidence="3" id="KW-1185">Reference proteome</keyword>
<protein>
    <submittedName>
        <fullName evidence="2">Uncharacterized protein</fullName>
    </submittedName>
</protein>
<evidence type="ECO:0000313" key="2">
    <source>
        <dbReference type="EMBL" id="CAI6332297.1"/>
    </source>
</evidence>
<proteinExistence type="predicted"/>
<dbReference type="AlphaFoldDB" id="A0A9W4UDG9"/>
<keyword evidence="1" id="KW-0732">Signal</keyword>
<evidence type="ECO:0000313" key="3">
    <source>
        <dbReference type="Proteomes" id="UP001152607"/>
    </source>
</evidence>